<proteinExistence type="predicted"/>
<evidence type="ECO:0008006" key="4">
    <source>
        <dbReference type="Google" id="ProtNLM"/>
    </source>
</evidence>
<keyword evidence="1" id="KW-0732">Signal</keyword>
<dbReference type="Proteomes" id="UP001064896">
    <property type="component" value="Chromosome"/>
</dbReference>
<name>A0ABN6BN00_9PSED</name>
<protein>
    <recommendedName>
        <fullName evidence="4">Tle cognate immunity protein 4 C-terminal domain-containing protein</fullName>
    </recommendedName>
</protein>
<feature type="signal peptide" evidence="1">
    <location>
        <begin position="1"/>
        <end position="18"/>
    </location>
</feature>
<dbReference type="EMBL" id="AP023081">
    <property type="protein sequence ID" value="BCD85403.1"/>
    <property type="molecule type" value="Genomic_DNA"/>
</dbReference>
<sequence>MTRLLLLLPLLLAPLAQADLARQECLGRVAFDVQENIEWAVFSNKRVTQISNAKGGGHRFTDKVAGRWERGSYGTEHEAVVYVTASTTREEFDSAANYIRGRGLRYQQELRRRIEINEFRMKRMQASNYSTADDIKSVEEVIRKIEADIPLTKIHDHDLGIPDSYALGSKEIPFHLLLWRDSRVYYFAFKPYPGTAAYMQDLARRFRTRALYEVPQESGICFPYGFIADDGKTAYELRNALRFTRTPNVIVSLLTASAGDPTEPTMGLYDTDYWPGFDSSTWRRVNLVEQVYFGKRLATFTGWHLTPTEGGGEQERAWFGHAHIGGPGTSTPMLAIQVQTFEKGIDDLIEHTPPPETVLPRIKALTRSLHYREAVAR</sequence>
<organism evidence="2 3">
    <name type="scientific">Pseudomonas solani</name>
    <dbReference type="NCBI Taxonomy" id="2731552"/>
    <lineage>
        <taxon>Bacteria</taxon>
        <taxon>Pseudomonadati</taxon>
        <taxon>Pseudomonadota</taxon>
        <taxon>Gammaproteobacteria</taxon>
        <taxon>Pseudomonadales</taxon>
        <taxon>Pseudomonadaceae</taxon>
        <taxon>Pseudomonas</taxon>
    </lineage>
</organism>
<accession>A0ABN6BN00</accession>
<feature type="chain" id="PRO_5046294423" description="Tle cognate immunity protein 4 C-terminal domain-containing protein" evidence="1">
    <location>
        <begin position="19"/>
        <end position="377"/>
    </location>
</feature>
<evidence type="ECO:0000313" key="3">
    <source>
        <dbReference type="Proteomes" id="UP001064896"/>
    </source>
</evidence>
<evidence type="ECO:0000256" key="1">
    <source>
        <dbReference type="SAM" id="SignalP"/>
    </source>
</evidence>
<evidence type="ECO:0000313" key="2">
    <source>
        <dbReference type="EMBL" id="BCD85403.1"/>
    </source>
</evidence>
<gene>
    <name evidence="2" type="ORF">PSm6_18100</name>
</gene>
<reference evidence="2" key="1">
    <citation type="submission" date="2020-05" db="EMBL/GenBank/DDBJ databases">
        <title>Complete genome sequence of Pseudomonas sp. Sm006.</title>
        <authorList>
            <person name="Takeuchi K."/>
            <person name="Someya N."/>
        </authorList>
    </citation>
    <scope>NUCLEOTIDE SEQUENCE</scope>
    <source>
        <strain evidence="2">Sm006</strain>
    </source>
</reference>
<keyword evidence="3" id="KW-1185">Reference proteome</keyword>
<dbReference type="RefSeq" id="WP_265170069.1">
    <property type="nucleotide sequence ID" value="NZ_AP023081.1"/>
</dbReference>